<evidence type="ECO:0000313" key="4">
    <source>
        <dbReference type="EMBL" id="KAJ4445458.1"/>
    </source>
</evidence>
<dbReference type="SUPFAM" id="SSF52540">
    <property type="entry name" value="P-loop containing nucleoside triphosphate hydrolases"/>
    <property type="match status" value="1"/>
</dbReference>
<keyword evidence="5" id="KW-1185">Reference proteome</keyword>
<dbReference type="InterPro" id="IPR014729">
    <property type="entry name" value="Rossmann-like_a/b/a_fold"/>
</dbReference>
<protein>
    <recommendedName>
        <fullName evidence="3">Cytidyltransferase-like domain-containing protein</fullName>
    </recommendedName>
</protein>
<proteinExistence type="inferred from homology"/>
<name>A0ABQ8THU5_PERAM</name>
<dbReference type="InterPro" id="IPR004821">
    <property type="entry name" value="Cyt_trans-like"/>
</dbReference>
<keyword evidence="2" id="KW-0067">ATP-binding</keyword>
<accession>A0ABQ8THU5</accession>
<dbReference type="Proteomes" id="UP001148838">
    <property type="component" value="Unassembled WGS sequence"/>
</dbReference>
<evidence type="ECO:0000256" key="1">
    <source>
        <dbReference type="ARBA" id="ARBA00022741"/>
    </source>
</evidence>
<dbReference type="PANTHER" id="PTHR10695:SF46">
    <property type="entry name" value="BIFUNCTIONAL COENZYME A SYNTHASE-RELATED"/>
    <property type="match status" value="1"/>
</dbReference>
<evidence type="ECO:0000313" key="5">
    <source>
        <dbReference type="Proteomes" id="UP001148838"/>
    </source>
</evidence>
<evidence type="ECO:0000259" key="3">
    <source>
        <dbReference type="Pfam" id="PF01467"/>
    </source>
</evidence>
<dbReference type="Pfam" id="PF01121">
    <property type="entry name" value="CoaE"/>
    <property type="match status" value="1"/>
</dbReference>
<feature type="domain" description="Cytidyltransferase-like" evidence="3">
    <location>
        <begin position="177"/>
        <end position="322"/>
    </location>
</feature>
<dbReference type="PANTHER" id="PTHR10695">
    <property type="entry name" value="DEPHOSPHO-COA KINASE-RELATED"/>
    <property type="match status" value="1"/>
</dbReference>
<dbReference type="CDD" id="cd02164">
    <property type="entry name" value="PPAT_CoAS"/>
    <property type="match status" value="1"/>
</dbReference>
<reference evidence="4 5" key="1">
    <citation type="journal article" date="2022" name="Allergy">
        <title>Genome assembly and annotation of Periplaneta americana reveal a comprehensive cockroach allergen profile.</title>
        <authorList>
            <person name="Wang L."/>
            <person name="Xiong Q."/>
            <person name="Saelim N."/>
            <person name="Wang L."/>
            <person name="Nong W."/>
            <person name="Wan A.T."/>
            <person name="Shi M."/>
            <person name="Liu X."/>
            <person name="Cao Q."/>
            <person name="Hui J.H.L."/>
            <person name="Sookrung N."/>
            <person name="Leung T.F."/>
            <person name="Tungtrongchitr A."/>
            <person name="Tsui S.K.W."/>
        </authorList>
    </citation>
    <scope>NUCLEOTIDE SEQUENCE [LARGE SCALE GENOMIC DNA]</scope>
    <source>
        <strain evidence="4">PWHHKU_190912</strain>
    </source>
</reference>
<dbReference type="Gene3D" id="3.40.50.300">
    <property type="entry name" value="P-loop containing nucleotide triphosphate hydrolases"/>
    <property type="match status" value="1"/>
</dbReference>
<dbReference type="PROSITE" id="PS51219">
    <property type="entry name" value="DPCK"/>
    <property type="match status" value="1"/>
</dbReference>
<dbReference type="InterPro" id="IPR001977">
    <property type="entry name" value="Depp_CoAkinase"/>
</dbReference>
<dbReference type="EMBL" id="JAJSOF020000011">
    <property type="protein sequence ID" value="KAJ4445458.1"/>
    <property type="molecule type" value="Genomic_DNA"/>
</dbReference>
<dbReference type="InterPro" id="IPR027417">
    <property type="entry name" value="P-loop_NTPase"/>
</dbReference>
<comment type="caution">
    <text evidence="4">The sequence shown here is derived from an EMBL/GenBank/DDBJ whole genome shotgun (WGS) entry which is preliminary data.</text>
</comment>
<evidence type="ECO:0000256" key="2">
    <source>
        <dbReference type="ARBA" id="ARBA00022840"/>
    </source>
</evidence>
<dbReference type="NCBIfam" id="TIGR00152">
    <property type="entry name" value="dephospho-CoA kinase"/>
    <property type="match status" value="1"/>
</dbReference>
<dbReference type="Gene3D" id="3.40.50.620">
    <property type="entry name" value="HUPs"/>
    <property type="match status" value="1"/>
</dbReference>
<dbReference type="NCBIfam" id="NF001985">
    <property type="entry name" value="PRK00777.1"/>
    <property type="match status" value="1"/>
</dbReference>
<organism evidence="4 5">
    <name type="scientific">Periplaneta americana</name>
    <name type="common">American cockroach</name>
    <name type="synonym">Blatta americana</name>
    <dbReference type="NCBI Taxonomy" id="6978"/>
    <lineage>
        <taxon>Eukaryota</taxon>
        <taxon>Metazoa</taxon>
        <taxon>Ecdysozoa</taxon>
        <taxon>Arthropoda</taxon>
        <taxon>Hexapoda</taxon>
        <taxon>Insecta</taxon>
        <taxon>Pterygota</taxon>
        <taxon>Neoptera</taxon>
        <taxon>Polyneoptera</taxon>
        <taxon>Dictyoptera</taxon>
        <taxon>Blattodea</taxon>
        <taxon>Blattoidea</taxon>
        <taxon>Blattidae</taxon>
        <taxon>Blattinae</taxon>
        <taxon>Periplaneta</taxon>
    </lineage>
</organism>
<dbReference type="HAMAP" id="MF_00376">
    <property type="entry name" value="Dephospho_CoA_kinase"/>
    <property type="match status" value="1"/>
</dbReference>
<dbReference type="CDD" id="cd02022">
    <property type="entry name" value="DPCK"/>
    <property type="match status" value="1"/>
</dbReference>
<dbReference type="SUPFAM" id="SSF52374">
    <property type="entry name" value="Nucleotidylyl transferase"/>
    <property type="match status" value="1"/>
</dbReference>
<keyword evidence="1" id="KW-0547">Nucleotide-binding</keyword>
<dbReference type="Pfam" id="PF01467">
    <property type="entry name" value="CTP_transf_like"/>
    <property type="match status" value="1"/>
</dbReference>
<gene>
    <name evidence="4" type="ORF">ANN_07264</name>
</gene>
<sequence>MAKIGLLVLTNPTKLRRILPVVKQHVIKTLYVQFCPGRQRLINPSPTSETGTNGPHHGPAVIGIYSQATAICQNLDVRVLLSGIKNPYISTINTRKKIEVVIFDRVFNSDDVDHFLHSCLVNATRKCEIVTLNGNEESASDDVGIPNQSHVASKLSGSFGVDGVLPNKQFKVYENVVLGGTFDRLHAGHKILLSEAVLRCTRKLTVGITDTAMLKSKLLWELIEPISMRMWSVEEFLQDVDPDLQYDIVPIYDAYGPTKEDPDLQLIVVSAETLRGGLKVNEVRQHNQLSTLDIHSVDLLEALPEQKQDEEEEDKISSSNRRMRLLGTRLRVPEARPSLPKQPYLIGLTGSIASGKSSVRGHLENLGAGVLNCDALAHTVYKKGLPCYYAIVQHFGEEVLGEDGEIDRSALGAVVFSSKEQLEKLNALVWPALLDLLKLEVQKLHQAGRQVVVLEAAILLQAGWDQHVHEVWACLIPPEEAVKRIRERNNLSESEALARVAASPSNLELAAKADVVLSTSWSTAYTQKQVGRAWAGLQLYLSKL</sequence>